<dbReference type="Proteomes" id="UP000298030">
    <property type="component" value="Unassembled WGS sequence"/>
</dbReference>
<dbReference type="STRING" id="71717.A0A4Y7TQL4"/>
<evidence type="ECO:0000256" key="1">
    <source>
        <dbReference type="SAM" id="MobiDB-lite"/>
    </source>
</evidence>
<comment type="caution">
    <text evidence="2">The sequence shown here is derived from an EMBL/GenBank/DDBJ whole genome shotgun (WGS) entry which is preliminary data.</text>
</comment>
<gene>
    <name evidence="2" type="ORF">FA13DRAFT_1727835</name>
</gene>
<evidence type="ECO:0000313" key="2">
    <source>
        <dbReference type="EMBL" id="TEB36261.1"/>
    </source>
</evidence>
<feature type="region of interest" description="Disordered" evidence="1">
    <location>
        <begin position="146"/>
        <end position="172"/>
    </location>
</feature>
<proteinExistence type="predicted"/>
<protein>
    <submittedName>
        <fullName evidence="2">Uncharacterized protein</fullName>
    </submittedName>
</protein>
<organism evidence="2 3">
    <name type="scientific">Coprinellus micaceus</name>
    <name type="common">Glistening ink-cap mushroom</name>
    <name type="synonym">Coprinus micaceus</name>
    <dbReference type="NCBI Taxonomy" id="71717"/>
    <lineage>
        <taxon>Eukaryota</taxon>
        <taxon>Fungi</taxon>
        <taxon>Dikarya</taxon>
        <taxon>Basidiomycota</taxon>
        <taxon>Agaricomycotina</taxon>
        <taxon>Agaricomycetes</taxon>
        <taxon>Agaricomycetidae</taxon>
        <taxon>Agaricales</taxon>
        <taxon>Agaricineae</taxon>
        <taxon>Psathyrellaceae</taxon>
        <taxon>Coprinellus</taxon>
    </lineage>
</organism>
<dbReference type="EMBL" id="QPFP01000006">
    <property type="protein sequence ID" value="TEB36261.1"/>
    <property type="molecule type" value="Genomic_DNA"/>
</dbReference>
<reference evidence="2 3" key="1">
    <citation type="journal article" date="2019" name="Nat. Ecol. Evol.">
        <title>Megaphylogeny resolves global patterns of mushroom evolution.</title>
        <authorList>
            <person name="Varga T."/>
            <person name="Krizsan K."/>
            <person name="Foldi C."/>
            <person name="Dima B."/>
            <person name="Sanchez-Garcia M."/>
            <person name="Sanchez-Ramirez S."/>
            <person name="Szollosi G.J."/>
            <person name="Szarkandi J.G."/>
            <person name="Papp V."/>
            <person name="Albert L."/>
            <person name="Andreopoulos W."/>
            <person name="Angelini C."/>
            <person name="Antonin V."/>
            <person name="Barry K.W."/>
            <person name="Bougher N.L."/>
            <person name="Buchanan P."/>
            <person name="Buyck B."/>
            <person name="Bense V."/>
            <person name="Catcheside P."/>
            <person name="Chovatia M."/>
            <person name="Cooper J."/>
            <person name="Damon W."/>
            <person name="Desjardin D."/>
            <person name="Finy P."/>
            <person name="Geml J."/>
            <person name="Haridas S."/>
            <person name="Hughes K."/>
            <person name="Justo A."/>
            <person name="Karasinski D."/>
            <person name="Kautmanova I."/>
            <person name="Kiss B."/>
            <person name="Kocsube S."/>
            <person name="Kotiranta H."/>
            <person name="LaButti K.M."/>
            <person name="Lechner B.E."/>
            <person name="Liimatainen K."/>
            <person name="Lipzen A."/>
            <person name="Lukacs Z."/>
            <person name="Mihaltcheva S."/>
            <person name="Morgado L.N."/>
            <person name="Niskanen T."/>
            <person name="Noordeloos M.E."/>
            <person name="Ohm R.A."/>
            <person name="Ortiz-Santana B."/>
            <person name="Ovrebo C."/>
            <person name="Racz N."/>
            <person name="Riley R."/>
            <person name="Savchenko A."/>
            <person name="Shiryaev A."/>
            <person name="Soop K."/>
            <person name="Spirin V."/>
            <person name="Szebenyi C."/>
            <person name="Tomsovsky M."/>
            <person name="Tulloss R.E."/>
            <person name="Uehling J."/>
            <person name="Grigoriev I.V."/>
            <person name="Vagvolgyi C."/>
            <person name="Papp T."/>
            <person name="Martin F.M."/>
            <person name="Miettinen O."/>
            <person name="Hibbett D.S."/>
            <person name="Nagy L.G."/>
        </authorList>
    </citation>
    <scope>NUCLEOTIDE SEQUENCE [LARGE SCALE GENOMIC DNA]</scope>
    <source>
        <strain evidence="2 3">FP101781</strain>
    </source>
</reference>
<keyword evidence="3" id="KW-1185">Reference proteome</keyword>
<dbReference type="OrthoDB" id="3242924at2759"/>
<evidence type="ECO:0000313" key="3">
    <source>
        <dbReference type="Proteomes" id="UP000298030"/>
    </source>
</evidence>
<accession>A0A4Y7TQL4</accession>
<dbReference type="AlphaFoldDB" id="A0A4Y7TQL4"/>
<sequence length="172" mass="19191">MAWRLTAFSLSYSKGLHIHTTWAGGGSDERRESTYVRVRQVTLNGKEVDTVWYGRVMSIMAVDLPGDRNVYGKCAGKTHLLAVVQPCNTGQKDARKELVAYKDYAQPVAIDLNHITALVGRAKSRNQWHILDRFEDCALAAFDGHEERGEGVEDDGADQVNYQPRPNEGGTR</sequence>
<name>A0A4Y7TQL4_COPMI</name>